<dbReference type="Proteomes" id="UP000799766">
    <property type="component" value="Unassembled WGS sequence"/>
</dbReference>
<evidence type="ECO:0008006" key="6">
    <source>
        <dbReference type="Google" id="ProtNLM"/>
    </source>
</evidence>
<organism evidence="4 5">
    <name type="scientific">Lineolata rhizophorae</name>
    <dbReference type="NCBI Taxonomy" id="578093"/>
    <lineage>
        <taxon>Eukaryota</taxon>
        <taxon>Fungi</taxon>
        <taxon>Dikarya</taxon>
        <taxon>Ascomycota</taxon>
        <taxon>Pezizomycotina</taxon>
        <taxon>Dothideomycetes</taxon>
        <taxon>Dothideomycetes incertae sedis</taxon>
        <taxon>Lineolatales</taxon>
        <taxon>Lineolataceae</taxon>
        <taxon>Lineolata</taxon>
    </lineage>
</organism>
<name>A0A6A6NVB8_9PEZI</name>
<feature type="domain" description="SWI/SNF and RSC complexes subunit Ssr4 C-terminal" evidence="3">
    <location>
        <begin position="257"/>
        <end position="423"/>
    </location>
</feature>
<feature type="compositionally biased region" description="Low complexity" evidence="1">
    <location>
        <begin position="536"/>
        <end position="545"/>
    </location>
</feature>
<proteinExistence type="predicted"/>
<accession>A0A6A6NVB8</accession>
<dbReference type="OrthoDB" id="5321006at2759"/>
<dbReference type="InterPro" id="IPR046464">
    <property type="entry name" value="SWI-SNF_Ssr4_C"/>
</dbReference>
<feature type="region of interest" description="Disordered" evidence="1">
    <location>
        <begin position="660"/>
        <end position="698"/>
    </location>
</feature>
<feature type="domain" description="SWI/SNF and RSC complexes subunit Ssr4 N-terminal" evidence="2">
    <location>
        <begin position="2"/>
        <end position="211"/>
    </location>
</feature>
<evidence type="ECO:0000259" key="3">
    <source>
        <dbReference type="Pfam" id="PF20497"/>
    </source>
</evidence>
<feature type="region of interest" description="Disordered" evidence="1">
    <location>
        <begin position="343"/>
        <end position="362"/>
    </location>
</feature>
<dbReference type="InterPro" id="IPR013859">
    <property type="entry name" value="Ssr4_N"/>
</dbReference>
<dbReference type="EMBL" id="MU001687">
    <property type="protein sequence ID" value="KAF2455434.1"/>
    <property type="molecule type" value="Genomic_DNA"/>
</dbReference>
<sequence length="698" mass="75365">MQDPFDGVPHLLLEHLHLTANYNYPTTSTLRSNQAIEYLVNAPRLIRDRVSVSWSYQTTPPDGSLFLEWFPTGNPRRGDKFASDGYIWVDPEQKYAQNIGGYDVEFYVHHQGFRVGESFTSHMRTRYRIAQRHPLPPNSAPPDPSLWLVHYQQQTDPRYRMPVNQLPVGPDVQATMAERRSIETQGQLLRKEFHLHDRSNWPRVEFHGRGPMAAGPGLAQQGVGPSPAKRPRQGPGPQQMPGAAAASAYNAGPDAWLEDEESTHLGDVFDFLTPREISSMRYQQHHEWMEEIFSSPFAISQIQPVDLGFGLPGDLAELTDGLFDAPGPQSWQAVRLPETLDRPAVRSAAERSASNDLPDQAKASEFEKRVAKYVERSKSEIDGLKKEHSKTLAELKRSKMYMTAERKLQKAMEEGDDKASESIPVEVERTLGVRIEPWQDVACIDKGGLIEEEKQPDPQQTQYVNGDSDMPASNGDGNSGELDEGMDPDNTAAGLLDQYGAGSFISTPNTNVGAVGQSRPVSQGPSAMQSPRQTSAGAEAEAGGDAQDESLLMDAMDLDVDMDGLTGDMDAGSKVAAGDDWVIVGDEKMEDTAAKRAPGGGGAASQAEGDGPTEARADAPPPASAPAASAPVPQTTAASTPGMFESAEFANFDNLDTAGDALADYAGGGGDDLGLDLDNSAFGDAFHGTEGEGEGDGA</sequence>
<evidence type="ECO:0000259" key="2">
    <source>
        <dbReference type="Pfam" id="PF08549"/>
    </source>
</evidence>
<evidence type="ECO:0000256" key="1">
    <source>
        <dbReference type="SAM" id="MobiDB-lite"/>
    </source>
</evidence>
<feature type="region of interest" description="Disordered" evidence="1">
    <location>
        <begin position="446"/>
        <end position="555"/>
    </location>
</feature>
<feature type="region of interest" description="Disordered" evidence="1">
    <location>
        <begin position="587"/>
        <end position="644"/>
    </location>
</feature>
<feature type="region of interest" description="Disordered" evidence="1">
    <location>
        <begin position="201"/>
        <end position="249"/>
    </location>
</feature>
<dbReference type="Pfam" id="PF08549">
    <property type="entry name" value="SWI-SNF_Ssr4_N"/>
    <property type="match status" value="1"/>
</dbReference>
<gene>
    <name evidence="4" type="ORF">BDY21DRAFT_307638</name>
</gene>
<evidence type="ECO:0000313" key="5">
    <source>
        <dbReference type="Proteomes" id="UP000799766"/>
    </source>
</evidence>
<feature type="compositionally biased region" description="Polar residues" evidence="1">
    <location>
        <begin position="519"/>
        <end position="535"/>
    </location>
</feature>
<reference evidence="4" key="1">
    <citation type="journal article" date="2020" name="Stud. Mycol.">
        <title>101 Dothideomycetes genomes: a test case for predicting lifestyles and emergence of pathogens.</title>
        <authorList>
            <person name="Haridas S."/>
            <person name="Albert R."/>
            <person name="Binder M."/>
            <person name="Bloem J."/>
            <person name="Labutti K."/>
            <person name="Salamov A."/>
            <person name="Andreopoulos B."/>
            <person name="Baker S."/>
            <person name="Barry K."/>
            <person name="Bills G."/>
            <person name="Bluhm B."/>
            <person name="Cannon C."/>
            <person name="Castanera R."/>
            <person name="Culley D."/>
            <person name="Daum C."/>
            <person name="Ezra D."/>
            <person name="Gonzalez J."/>
            <person name="Henrissat B."/>
            <person name="Kuo A."/>
            <person name="Liang C."/>
            <person name="Lipzen A."/>
            <person name="Lutzoni F."/>
            <person name="Magnuson J."/>
            <person name="Mondo S."/>
            <person name="Nolan M."/>
            <person name="Ohm R."/>
            <person name="Pangilinan J."/>
            <person name="Park H.-J."/>
            <person name="Ramirez L."/>
            <person name="Alfaro M."/>
            <person name="Sun H."/>
            <person name="Tritt A."/>
            <person name="Yoshinaga Y."/>
            <person name="Zwiers L.-H."/>
            <person name="Turgeon B."/>
            <person name="Goodwin S."/>
            <person name="Spatafora J."/>
            <person name="Crous P."/>
            <person name="Grigoriev I."/>
        </authorList>
    </citation>
    <scope>NUCLEOTIDE SEQUENCE</scope>
    <source>
        <strain evidence="4">ATCC 16933</strain>
    </source>
</reference>
<evidence type="ECO:0000313" key="4">
    <source>
        <dbReference type="EMBL" id="KAF2455434.1"/>
    </source>
</evidence>
<dbReference type="Pfam" id="PF20497">
    <property type="entry name" value="SWI-SNF_Ssr4_C"/>
    <property type="match status" value="1"/>
</dbReference>
<feature type="compositionally biased region" description="Low complexity" evidence="1">
    <location>
        <begin position="625"/>
        <end position="641"/>
    </location>
</feature>
<dbReference type="GO" id="GO:0006338">
    <property type="term" value="P:chromatin remodeling"/>
    <property type="evidence" value="ECO:0007669"/>
    <property type="project" value="InterPro"/>
</dbReference>
<keyword evidence="5" id="KW-1185">Reference proteome</keyword>
<dbReference type="AlphaFoldDB" id="A0A6A6NVB8"/>
<feature type="compositionally biased region" description="Low complexity" evidence="1">
    <location>
        <begin position="233"/>
        <end position="249"/>
    </location>
</feature>
<protein>
    <recommendedName>
        <fullName evidence="6">DUF1750-domain-containing protein</fullName>
    </recommendedName>
</protein>